<proteinExistence type="predicted"/>
<gene>
    <name evidence="1" type="ORF">DAPPPG734_08060</name>
</gene>
<protein>
    <submittedName>
        <fullName evidence="1">Uncharacterized protein</fullName>
    </submittedName>
</protein>
<dbReference type="InterPro" id="IPR045662">
    <property type="entry name" value="DUF6388"/>
</dbReference>
<dbReference type="Proteomes" id="UP001158961">
    <property type="component" value="Chromosome"/>
</dbReference>
<evidence type="ECO:0000313" key="2">
    <source>
        <dbReference type="Proteomes" id="UP001158961"/>
    </source>
</evidence>
<dbReference type="AlphaFoldDB" id="A0AAN2FBT4"/>
<evidence type="ECO:0000313" key="1">
    <source>
        <dbReference type="EMBL" id="CAH6255605.1"/>
    </source>
</evidence>
<reference evidence="1" key="1">
    <citation type="submission" date="2022-05" db="EMBL/GenBank/DDBJ databases">
        <authorList>
            <person name="Pothier F. J."/>
        </authorList>
    </citation>
    <scope>NUCLEOTIDE SEQUENCE</scope>
    <source>
        <strain evidence="1">DAPP-PG734</strain>
    </source>
</reference>
<accession>A0AAN2FBT4</accession>
<sequence>MQSPAVVTPDKRKTTRYTDALQQTFRNMNMKTPEAYYAQAREMFFTAHPDFQSALDELTESDARAANLSLRQLREWHAERIYAAFLRQKNLDGMIFSIQLAEPDKAVAAEAIETYLKSHAESLGMSWEEFCIKNEL</sequence>
<organism evidence="1 2">
    <name type="scientific">Enterobacter agglomerans</name>
    <name type="common">Erwinia herbicola</name>
    <name type="synonym">Pantoea agglomerans</name>
    <dbReference type="NCBI Taxonomy" id="549"/>
    <lineage>
        <taxon>Bacteria</taxon>
        <taxon>Pseudomonadati</taxon>
        <taxon>Pseudomonadota</taxon>
        <taxon>Gammaproteobacteria</taxon>
        <taxon>Enterobacterales</taxon>
        <taxon>Erwiniaceae</taxon>
        <taxon>Pantoea</taxon>
        <taxon>Pantoea agglomerans group</taxon>
    </lineage>
</organism>
<dbReference type="EMBL" id="OW970315">
    <property type="protein sequence ID" value="CAH6255605.1"/>
    <property type="molecule type" value="Genomic_DNA"/>
</dbReference>
<name>A0AAN2FBT4_ENTAG</name>
<dbReference type="Pfam" id="PF19925">
    <property type="entry name" value="DUF6388"/>
    <property type="match status" value="1"/>
</dbReference>